<dbReference type="InterPro" id="IPR005467">
    <property type="entry name" value="His_kinase_dom"/>
</dbReference>
<dbReference type="Pfam" id="PF08448">
    <property type="entry name" value="PAS_4"/>
    <property type="match status" value="1"/>
</dbReference>
<dbReference type="AlphaFoldDB" id="A0AA86N3F3"/>
<evidence type="ECO:0000256" key="2">
    <source>
        <dbReference type="ARBA" id="ARBA00012438"/>
    </source>
</evidence>
<dbReference type="GO" id="GO:0016020">
    <property type="term" value="C:membrane"/>
    <property type="evidence" value="ECO:0007669"/>
    <property type="project" value="InterPro"/>
</dbReference>
<evidence type="ECO:0000259" key="9">
    <source>
        <dbReference type="PROSITE" id="PS50109"/>
    </source>
</evidence>
<feature type="domain" description="PAC" evidence="11">
    <location>
        <begin position="93"/>
        <end position="145"/>
    </location>
</feature>
<dbReference type="CDD" id="cd16917">
    <property type="entry name" value="HATPase_UhpB-NarQ-NarX-like"/>
    <property type="match status" value="1"/>
</dbReference>
<dbReference type="Pfam" id="PF07730">
    <property type="entry name" value="HisKA_3"/>
    <property type="match status" value="1"/>
</dbReference>
<evidence type="ECO:0000313" key="12">
    <source>
        <dbReference type="EMBL" id="CAI4033831.1"/>
    </source>
</evidence>
<dbReference type="Proteomes" id="UP001179121">
    <property type="component" value="Chromosome"/>
</dbReference>
<dbReference type="GO" id="GO:0000155">
    <property type="term" value="F:phosphorelay sensor kinase activity"/>
    <property type="evidence" value="ECO:0007669"/>
    <property type="project" value="InterPro"/>
</dbReference>
<dbReference type="InterPro" id="IPR013656">
    <property type="entry name" value="PAS_4"/>
</dbReference>
<evidence type="ECO:0000256" key="7">
    <source>
        <dbReference type="ARBA" id="ARBA00022840"/>
    </source>
</evidence>
<dbReference type="Gene3D" id="3.30.565.10">
    <property type="entry name" value="Histidine kinase-like ATPase, C-terminal domain"/>
    <property type="match status" value="1"/>
</dbReference>
<dbReference type="SMART" id="SM00091">
    <property type="entry name" value="PAS"/>
    <property type="match status" value="2"/>
</dbReference>
<dbReference type="InterPro" id="IPR000014">
    <property type="entry name" value="PAS"/>
</dbReference>
<dbReference type="PROSITE" id="PS50113">
    <property type="entry name" value="PAC"/>
    <property type="match status" value="2"/>
</dbReference>
<feature type="domain" description="PAS" evidence="10">
    <location>
        <begin position="27"/>
        <end position="66"/>
    </location>
</feature>
<feature type="domain" description="Histidine kinase" evidence="9">
    <location>
        <begin position="399"/>
        <end position="489"/>
    </location>
</feature>
<dbReference type="KEGG" id="nti:DNFV4_04273"/>
<dbReference type="GO" id="GO:0005524">
    <property type="term" value="F:ATP binding"/>
    <property type="evidence" value="ECO:0007669"/>
    <property type="project" value="UniProtKB-KW"/>
</dbReference>
<evidence type="ECO:0000256" key="6">
    <source>
        <dbReference type="ARBA" id="ARBA00022777"/>
    </source>
</evidence>
<reference evidence="12" key="1">
    <citation type="submission" date="2022-10" db="EMBL/GenBank/DDBJ databases">
        <authorList>
            <person name="Koch H."/>
        </authorList>
    </citation>
    <scope>NUCLEOTIDE SEQUENCE</scope>
    <source>
        <strain evidence="12">DNF</strain>
    </source>
</reference>
<dbReference type="Gene3D" id="1.20.5.1930">
    <property type="match status" value="1"/>
</dbReference>
<accession>A0AA86N3F3</accession>
<proteinExistence type="predicted"/>
<evidence type="ECO:0000256" key="5">
    <source>
        <dbReference type="ARBA" id="ARBA00022741"/>
    </source>
</evidence>
<dbReference type="Gene3D" id="3.30.450.20">
    <property type="entry name" value="PAS domain"/>
    <property type="match status" value="2"/>
</dbReference>
<dbReference type="GO" id="GO:0006355">
    <property type="term" value="P:regulation of DNA-templated transcription"/>
    <property type="evidence" value="ECO:0007669"/>
    <property type="project" value="InterPro"/>
</dbReference>
<keyword evidence="7" id="KW-0067">ATP-binding</keyword>
<evidence type="ECO:0000313" key="13">
    <source>
        <dbReference type="Proteomes" id="UP001179121"/>
    </source>
</evidence>
<dbReference type="InterPro" id="IPR013767">
    <property type="entry name" value="PAS_fold"/>
</dbReference>
<keyword evidence="6 12" id="KW-0418">Kinase</keyword>
<dbReference type="InterPro" id="IPR050482">
    <property type="entry name" value="Sensor_HK_TwoCompSys"/>
</dbReference>
<evidence type="ECO:0000259" key="10">
    <source>
        <dbReference type="PROSITE" id="PS50112"/>
    </source>
</evidence>
<keyword evidence="4" id="KW-0808">Transferase</keyword>
<dbReference type="PROSITE" id="PS50109">
    <property type="entry name" value="HIS_KIN"/>
    <property type="match status" value="1"/>
</dbReference>
<dbReference type="EC" id="2.7.13.3" evidence="2"/>
<dbReference type="SMART" id="SM00086">
    <property type="entry name" value="PAC"/>
    <property type="match status" value="2"/>
</dbReference>
<evidence type="ECO:0000256" key="1">
    <source>
        <dbReference type="ARBA" id="ARBA00000085"/>
    </source>
</evidence>
<evidence type="ECO:0000256" key="4">
    <source>
        <dbReference type="ARBA" id="ARBA00022679"/>
    </source>
</evidence>
<feature type="domain" description="PAS" evidence="10">
    <location>
        <begin position="139"/>
        <end position="216"/>
    </location>
</feature>
<organism evidence="12 13">
    <name type="scientific">Nitrospira tepida</name>
    <dbReference type="NCBI Taxonomy" id="2973512"/>
    <lineage>
        <taxon>Bacteria</taxon>
        <taxon>Pseudomonadati</taxon>
        <taxon>Nitrospirota</taxon>
        <taxon>Nitrospiria</taxon>
        <taxon>Nitrospirales</taxon>
        <taxon>Nitrospiraceae</taxon>
        <taxon>Nitrospira</taxon>
    </lineage>
</organism>
<dbReference type="GO" id="GO:0046983">
    <property type="term" value="F:protein dimerization activity"/>
    <property type="evidence" value="ECO:0007669"/>
    <property type="project" value="InterPro"/>
</dbReference>
<feature type="domain" description="PAC" evidence="11">
    <location>
        <begin position="218"/>
        <end position="270"/>
    </location>
</feature>
<dbReference type="RefSeq" id="WP_289271256.1">
    <property type="nucleotide sequence ID" value="NZ_OX365700.1"/>
</dbReference>
<evidence type="ECO:0000259" key="11">
    <source>
        <dbReference type="PROSITE" id="PS50113"/>
    </source>
</evidence>
<dbReference type="Pfam" id="PF00989">
    <property type="entry name" value="PAS"/>
    <property type="match status" value="1"/>
</dbReference>
<dbReference type="SMART" id="SM00387">
    <property type="entry name" value="HATPase_c"/>
    <property type="match status" value="1"/>
</dbReference>
<dbReference type="SUPFAM" id="SSF55874">
    <property type="entry name" value="ATPase domain of HSP90 chaperone/DNA topoisomerase II/histidine kinase"/>
    <property type="match status" value="1"/>
</dbReference>
<name>A0AA86N3F3_9BACT</name>
<dbReference type="CDD" id="cd00130">
    <property type="entry name" value="PAS"/>
    <property type="match status" value="2"/>
</dbReference>
<evidence type="ECO:0000256" key="8">
    <source>
        <dbReference type="ARBA" id="ARBA00023012"/>
    </source>
</evidence>
<keyword evidence="13" id="KW-1185">Reference proteome</keyword>
<keyword evidence="3" id="KW-0597">Phosphoprotein</keyword>
<dbReference type="SUPFAM" id="SSF55785">
    <property type="entry name" value="PYP-like sensor domain (PAS domain)"/>
    <property type="match status" value="2"/>
</dbReference>
<evidence type="ECO:0000256" key="3">
    <source>
        <dbReference type="ARBA" id="ARBA00022553"/>
    </source>
</evidence>
<dbReference type="PANTHER" id="PTHR24421">
    <property type="entry name" value="NITRATE/NITRITE SENSOR PROTEIN NARX-RELATED"/>
    <property type="match status" value="1"/>
</dbReference>
<dbReference type="NCBIfam" id="TIGR00229">
    <property type="entry name" value="sensory_box"/>
    <property type="match status" value="2"/>
</dbReference>
<dbReference type="InterPro" id="IPR011712">
    <property type="entry name" value="Sig_transdc_His_kin_sub3_dim/P"/>
</dbReference>
<dbReference type="Pfam" id="PF02518">
    <property type="entry name" value="HATPase_c"/>
    <property type="match status" value="1"/>
</dbReference>
<dbReference type="InterPro" id="IPR001610">
    <property type="entry name" value="PAC"/>
</dbReference>
<dbReference type="PROSITE" id="PS50112">
    <property type="entry name" value="PAS"/>
    <property type="match status" value="2"/>
</dbReference>
<dbReference type="InterPro" id="IPR003594">
    <property type="entry name" value="HATPase_dom"/>
</dbReference>
<dbReference type="InterPro" id="IPR035965">
    <property type="entry name" value="PAS-like_dom_sf"/>
</dbReference>
<dbReference type="PANTHER" id="PTHR24421:SF10">
    <property type="entry name" value="NITRATE_NITRITE SENSOR PROTEIN NARQ"/>
    <property type="match status" value="1"/>
</dbReference>
<keyword evidence="5" id="KW-0547">Nucleotide-binding</keyword>
<keyword evidence="8" id="KW-0902">Two-component regulatory system</keyword>
<dbReference type="InterPro" id="IPR000700">
    <property type="entry name" value="PAS-assoc_C"/>
</dbReference>
<protein>
    <recommendedName>
        <fullName evidence="2">histidine kinase</fullName>
        <ecNumber evidence="2">2.7.13.3</ecNumber>
    </recommendedName>
</protein>
<gene>
    <name evidence="12" type="ORF">DNFV4_04273</name>
</gene>
<sequence>MPAHQSGVLADWSGSFAMDQGLVHQTEMLELAHEAVIVRDLQDRILYWNRAAERLYGWPLRDVIGREAASLLNTRFPLPFDEVTRLLSQEGRWEGELTHVRRDGAPLIVFSRWALQRDLAGRHDLILELSIDITRHKRSEEMLRRLEHEFGVLAGNVPELFSYIDAELRYRFVNQRYQELFGIPTAQILGRSVRDLVGPTTYAVMESRLKDALAGRPVFYEYPIEVPDEGLHWLLARYLPDRDDKGRVRGLFALVSDITSQKHAEEALHRNQEQMQALASRLITVQEEERRRIARDLHDDIGQRLAAILLDLAALERRPPESPVALSTRLAPLRVELGRLSDDLHRLAYGLHPSLLEHAGLAPAVRDHAQDFAKRTGLTVRVTEQHLPGTLPLAVATCLFRVVQESLQNVAKHARATEAAIRLRGSEKGIGLSVTDNGTGFSAEPGAPPRQGLGLVSMEERLRHQRGVLRIRSLPGRGTKVCAWIPRPFQESP</sequence>
<comment type="catalytic activity">
    <reaction evidence="1">
        <text>ATP + protein L-histidine = ADP + protein N-phospho-L-histidine.</text>
        <dbReference type="EC" id="2.7.13.3"/>
    </reaction>
</comment>
<dbReference type="EMBL" id="OX365700">
    <property type="protein sequence ID" value="CAI4033831.1"/>
    <property type="molecule type" value="Genomic_DNA"/>
</dbReference>
<dbReference type="InterPro" id="IPR036890">
    <property type="entry name" value="HATPase_C_sf"/>
</dbReference>